<comment type="subcellular location">
    <subcellularLocation>
        <location evidence="1">Membrane</location>
        <topology evidence="1">Multi-pass membrane protein</topology>
    </subcellularLocation>
</comment>
<keyword evidence="4 6" id="KW-1133">Transmembrane helix</keyword>
<keyword evidence="3 6" id="KW-0812">Transmembrane</keyword>
<keyword evidence="5 6" id="KW-0472">Membrane</keyword>
<dbReference type="PANTHER" id="PTHR12191">
    <property type="entry name" value="SOLUTE CARRIER FAMILY 39"/>
    <property type="match status" value="1"/>
</dbReference>
<dbReference type="EnsemblMetazoa" id="PPA19100.1">
    <property type="protein sequence ID" value="PPA19100.1"/>
    <property type="gene ID" value="WBGene00108654"/>
</dbReference>
<comment type="similarity">
    <text evidence="2">Belongs to the ZIP transporter (TC 2.A.5) family.</text>
</comment>
<evidence type="ECO:0000256" key="6">
    <source>
        <dbReference type="SAM" id="Phobius"/>
    </source>
</evidence>
<feature type="transmembrane region" description="Helical" evidence="6">
    <location>
        <begin position="391"/>
        <end position="409"/>
    </location>
</feature>
<proteinExistence type="inferred from homology"/>
<sequence>MSETTYDQIVNDTMQAAIRAAFVAAGPSNYTTEIDTIEQPNGWQTWVVGLGFITLCSFSAPLGIMILPCLAKWLYERLMSFLIALGIGTLSGSCFFIMIPQAFGLTRISGGLDYSQKSWIIVGALYLFFSIDRLLQYIFEFRRRRVQRKVHASSLKKAMEPPRRQETVTTGSVETIVTDEEGQIVRQRSVDSSEDNDQRNEIEITVLNNIIARTFSTRKRVAVVKVNDIEYENDLRSAPVTPRGSRKINRETLRRVNSDLDHIGDVSTAYSNMPGTAIDRHPDHHHNGHCNTLAVPDGKKKEDDEVSISVQVVEKRVVDPKDLEIASIAYIIIIGSSMNNFLDGMSMGAAFADSLLRGVSIGISSFSQQFPQEVGTLAILANSGLGVKRTLLINLVPAFLSYLGFTIGVLLDNVDESYDTYVFSVSAGMYLYVFLGTLIPEVRDTTEELIKTNMRESFLVTLLQFLGMGGGVTFMYFMNKLNDVEIS</sequence>
<accession>A0A8R1UE59</accession>
<protein>
    <submittedName>
        <fullName evidence="7">Tag-140 protein</fullName>
    </submittedName>
</protein>
<gene>
    <name evidence="7" type="primary">WBGene00108654</name>
</gene>
<reference evidence="8" key="1">
    <citation type="journal article" date="2008" name="Nat. Genet.">
        <title>The Pristionchus pacificus genome provides a unique perspective on nematode lifestyle and parasitism.</title>
        <authorList>
            <person name="Dieterich C."/>
            <person name="Clifton S.W."/>
            <person name="Schuster L.N."/>
            <person name="Chinwalla A."/>
            <person name="Delehaunty K."/>
            <person name="Dinkelacker I."/>
            <person name="Fulton L."/>
            <person name="Fulton R."/>
            <person name="Godfrey J."/>
            <person name="Minx P."/>
            <person name="Mitreva M."/>
            <person name="Roeseler W."/>
            <person name="Tian H."/>
            <person name="Witte H."/>
            <person name="Yang S.P."/>
            <person name="Wilson R.K."/>
            <person name="Sommer R.J."/>
        </authorList>
    </citation>
    <scope>NUCLEOTIDE SEQUENCE [LARGE SCALE GENOMIC DNA]</scope>
    <source>
        <strain evidence="8">PS312</strain>
    </source>
</reference>
<feature type="transmembrane region" description="Helical" evidence="6">
    <location>
        <begin position="78"/>
        <end position="99"/>
    </location>
</feature>
<dbReference type="PANTHER" id="PTHR12191:SF32">
    <property type="entry name" value="ZRT (ZRT), IRT- (IRT-) LIKE PROTEIN TRANSPORTER"/>
    <property type="match status" value="1"/>
</dbReference>
<feature type="transmembrane region" description="Helical" evidence="6">
    <location>
        <begin position="119"/>
        <end position="139"/>
    </location>
</feature>
<dbReference type="GO" id="GO:0140410">
    <property type="term" value="F:monoatomic cation:bicarbonate symporter activity"/>
    <property type="evidence" value="ECO:0000318"/>
    <property type="project" value="GO_Central"/>
</dbReference>
<evidence type="ECO:0000313" key="8">
    <source>
        <dbReference type="Proteomes" id="UP000005239"/>
    </source>
</evidence>
<feature type="transmembrane region" description="Helical" evidence="6">
    <location>
        <begin position="459"/>
        <end position="478"/>
    </location>
</feature>
<dbReference type="Pfam" id="PF02535">
    <property type="entry name" value="Zip"/>
    <property type="match status" value="1"/>
</dbReference>
<organism evidence="7 8">
    <name type="scientific">Pristionchus pacificus</name>
    <name type="common">Parasitic nematode worm</name>
    <dbReference type="NCBI Taxonomy" id="54126"/>
    <lineage>
        <taxon>Eukaryota</taxon>
        <taxon>Metazoa</taxon>
        <taxon>Ecdysozoa</taxon>
        <taxon>Nematoda</taxon>
        <taxon>Chromadorea</taxon>
        <taxon>Rhabditida</taxon>
        <taxon>Rhabditina</taxon>
        <taxon>Diplogasteromorpha</taxon>
        <taxon>Diplogasteroidea</taxon>
        <taxon>Neodiplogasteridae</taxon>
        <taxon>Pristionchus</taxon>
    </lineage>
</organism>
<evidence type="ECO:0000256" key="4">
    <source>
        <dbReference type="ARBA" id="ARBA00022989"/>
    </source>
</evidence>
<dbReference type="GO" id="GO:0071578">
    <property type="term" value="P:zinc ion import across plasma membrane"/>
    <property type="evidence" value="ECO:0000318"/>
    <property type="project" value="GO_Central"/>
</dbReference>
<keyword evidence="8" id="KW-1185">Reference proteome</keyword>
<dbReference type="GO" id="GO:0005385">
    <property type="term" value="F:zinc ion transmembrane transporter activity"/>
    <property type="evidence" value="ECO:0000318"/>
    <property type="project" value="GO_Central"/>
</dbReference>
<name>A0A8R1UE59_PRIPA</name>
<evidence type="ECO:0000256" key="3">
    <source>
        <dbReference type="ARBA" id="ARBA00022692"/>
    </source>
</evidence>
<evidence type="ECO:0000256" key="5">
    <source>
        <dbReference type="ARBA" id="ARBA00023136"/>
    </source>
</evidence>
<reference evidence="7" key="2">
    <citation type="submission" date="2022-06" db="UniProtKB">
        <authorList>
            <consortium name="EnsemblMetazoa"/>
        </authorList>
    </citation>
    <scope>IDENTIFICATION</scope>
    <source>
        <strain evidence="7">PS312</strain>
    </source>
</reference>
<dbReference type="GO" id="GO:0030003">
    <property type="term" value="P:intracellular monoatomic cation homeostasis"/>
    <property type="evidence" value="ECO:0000318"/>
    <property type="project" value="GO_Central"/>
</dbReference>
<dbReference type="GO" id="GO:0005886">
    <property type="term" value="C:plasma membrane"/>
    <property type="evidence" value="ECO:0000318"/>
    <property type="project" value="GO_Central"/>
</dbReference>
<dbReference type="Proteomes" id="UP000005239">
    <property type="component" value="Unassembled WGS sequence"/>
</dbReference>
<feature type="transmembrane region" description="Helical" evidence="6">
    <location>
        <begin position="421"/>
        <end position="439"/>
    </location>
</feature>
<evidence type="ECO:0000256" key="2">
    <source>
        <dbReference type="ARBA" id="ARBA00006939"/>
    </source>
</evidence>
<feature type="transmembrane region" description="Helical" evidence="6">
    <location>
        <begin position="46"/>
        <end position="71"/>
    </location>
</feature>
<evidence type="ECO:0000256" key="1">
    <source>
        <dbReference type="ARBA" id="ARBA00004141"/>
    </source>
</evidence>
<dbReference type="InterPro" id="IPR003689">
    <property type="entry name" value="ZIP"/>
</dbReference>
<evidence type="ECO:0000313" key="7">
    <source>
        <dbReference type="EnsemblMetazoa" id="PPA19100.1"/>
    </source>
</evidence>
<dbReference type="InterPro" id="IPR050799">
    <property type="entry name" value="ZIP_Transporter"/>
</dbReference>
<dbReference type="AlphaFoldDB" id="A0A8R1UE59"/>